<name>A0A8H4K667_9HYPO</name>
<keyword evidence="1" id="KW-1133">Transmembrane helix</keyword>
<comment type="caution">
    <text evidence="2">The sequence shown here is derived from an EMBL/GenBank/DDBJ whole genome shotgun (WGS) entry which is preliminary data.</text>
</comment>
<organism evidence="2 3">
    <name type="scientific">Fusarium albosuccineum</name>
    <dbReference type="NCBI Taxonomy" id="1237068"/>
    <lineage>
        <taxon>Eukaryota</taxon>
        <taxon>Fungi</taxon>
        <taxon>Dikarya</taxon>
        <taxon>Ascomycota</taxon>
        <taxon>Pezizomycotina</taxon>
        <taxon>Sordariomycetes</taxon>
        <taxon>Hypocreomycetidae</taxon>
        <taxon>Hypocreales</taxon>
        <taxon>Nectriaceae</taxon>
        <taxon>Fusarium</taxon>
        <taxon>Fusarium decemcellulare species complex</taxon>
    </lineage>
</organism>
<evidence type="ECO:0000313" key="2">
    <source>
        <dbReference type="EMBL" id="KAF4444417.1"/>
    </source>
</evidence>
<evidence type="ECO:0000313" key="3">
    <source>
        <dbReference type="Proteomes" id="UP000554235"/>
    </source>
</evidence>
<dbReference type="OrthoDB" id="2588793at2759"/>
<evidence type="ECO:0000256" key="1">
    <source>
        <dbReference type="SAM" id="Phobius"/>
    </source>
</evidence>
<keyword evidence="1" id="KW-0472">Membrane</keyword>
<dbReference type="EMBL" id="JAADYS010003696">
    <property type="protein sequence ID" value="KAF4444417.1"/>
    <property type="molecule type" value="Genomic_DNA"/>
</dbReference>
<keyword evidence="3" id="KW-1185">Reference proteome</keyword>
<protein>
    <submittedName>
        <fullName evidence="2">Uncharacterized protein</fullName>
    </submittedName>
</protein>
<keyword evidence="1" id="KW-0812">Transmembrane</keyword>
<dbReference type="AlphaFoldDB" id="A0A8H4K667"/>
<accession>A0A8H4K667</accession>
<proteinExistence type="predicted"/>
<reference evidence="2 3" key="1">
    <citation type="submission" date="2020-01" db="EMBL/GenBank/DDBJ databases">
        <title>Identification and distribution of gene clusters putatively required for synthesis of sphingolipid metabolism inhibitors in phylogenetically diverse species of the filamentous fungus Fusarium.</title>
        <authorList>
            <person name="Kim H.-S."/>
            <person name="Busman M."/>
            <person name="Brown D.W."/>
            <person name="Divon H."/>
            <person name="Uhlig S."/>
            <person name="Proctor R.H."/>
        </authorList>
    </citation>
    <scope>NUCLEOTIDE SEQUENCE [LARGE SCALE GENOMIC DNA]</scope>
    <source>
        <strain evidence="2 3">NRRL 20459</strain>
    </source>
</reference>
<dbReference type="Proteomes" id="UP000554235">
    <property type="component" value="Unassembled WGS sequence"/>
</dbReference>
<gene>
    <name evidence="2" type="ORF">FALBO_17233</name>
</gene>
<feature type="transmembrane region" description="Helical" evidence="1">
    <location>
        <begin position="12"/>
        <end position="36"/>
    </location>
</feature>
<sequence length="446" mass="51731">MLSLSRAPRLSVTTSILIAASISLLLVIFTFFTAAWRAPWEYAHDKAGEYWNMAFNLDFKRPSKIYNCEDPYRRPGYLYMPADINGTGEYKKTQWVPYTDDLLDAEAPDYAVYPSAGEVIFNATEVESEYLELASTPRQWMHTAIAESRRRRKALASASAEKQAVVEDYASMKDDSEFGWLWGRRILLFSDSVDRFMMQYFCKEFGSGMRQPRPHTTATCTIPEFNLTFIHWHFAGTLQYRPDWWWMQDMDEIAFEERWDTLWAPMNETIRGPTGQPDLILWQNGLWDQRAFWESGEANHEKDVYPMGTRARQLVWQEVRFVAARLKKFVQRIADEFPDSPTMFRSMTIHRVSDAGDASIYDLDRISRAVAEKAGHEVFEWGRIITSLSMLYKDKTHPGKGPASWLWGDMVLEYLARVGAAGDEVRKPYFDGWDACHSHLTNWGGR</sequence>